<dbReference type="InterPro" id="IPR031893">
    <property type="entry name" value="Phage_tail_APC"/>
</dbReference>
<dbReference type="RefSeq" id="WP_374621688.1">
    <property type="nucleotide sequence ID" value="NZ_JBHSIH010000001.1"/>
</dbReference>
<evidence type="ECO:0000313" key="3">
    <source>
        <dbReference type="Proteomes" id="UP001597287"/>
    </source>
</evidence>
<dbReference type="Proteomes" id="UP001597287">
    <property type="component" value="Unassembled WGS sequence"/>
</dbReference>
<feature type="domain" description="Phage tail assembly chaperone-like" evidence="1">
    <location>
        <begin position="81"/>
        <end position="139"/>
    </location>
</feature>
<evidence type="ECO:0000313" key="2">
    <source>
        <dbReference type="EMBL" id="MFD2317898.1"/>
    </source>
</evidence>
<proteinExistence type="predicted"/>
<dbReference type="Pfam" id="PF16778">
    <property type="entry name" value="Phage_tail_APC"/>
    <property type="match status" value="1"/>
</dbReference>
<dbReference type="EMBL" id="JBHUIG010000003">
    <property type="protein sequence ID" value="MFD2317898.1"/>
    <property type="molecule type" value="Genomic_DNA"/>
</dbReference>
<comment type="caution">
    <text evidence="2">The sequence shown here is derived from an EMBL/GenBank/DDBJ whole genome shotgun (WGS) entry which is preliminary data.</text>
</comment>
<organism evidence="2 3">
    <name type="scientific">Delftia deserti</name>
    <dbReference type="NCBI Taxonomy" id="1651218"/>
    <lineage>
        <taxon>Bacteria</taxon>
        <taxon>Pseudomonadati</taxon>
        <taxon>Pseudomonadota</taxon>
        <taxon>Betaproteobacteria</taxon>
        <taxon>Burkholderiales</taxon>
        <taxon>Comamonadaceae</taxon>
        <taxon>Delftia</taxon>
    </lineage>
</organism>
<reference evidence="3" key="1">
    <citation type="journal article" date="2019" name="Int. J. Syst. Evol. Microbiol.">
        <title>The Global Catalogue of Microorganisms (GCM) 10K type strain sequencing project: providing services to taxonomists for standard genome sequencing and annotation.</title>
        <authorList>
            <consortium name="The Broad Institute Genomics Platform"/>
            <consortium name="The Broad Institute Genome Sequencing Center for Infectious Disease"/>
            <person name="Wu L."/>
            <person name="Ma J."/>
        </authorList>
    </citation>
    <scope>NUCLEOTIDE SEQUENCE [LARGE SCALE GENOMIC DNA]</scope>
    <source>
        <strain evidence="3">CCUG 62793</strain>
    </source>
</reference>
<accession>A0ABW5EJ20</accession>
<name>A0ABW5EJ20_9BURK</name>
<sequence>MIHFIQIDGAGRILRSGSAPFRHLKDLPGANGSFRRVSHPVPDPNAFYWDGGLVAVPAAPSTFHRFDVASRGWLIDLGQAWSAVRAERDRRLAACDWVTLRAQETGEPVPEPWLAYRKALRDITDQPDPLAVVWPTPPA</sequence>
<dbReference type="Gene3D" id="6.10.140.1310">
    <property type="match status" value="1"/>
</dbReference>
<keyword evidence="3" id="KW-1185">Reference proteome</keyword>
<evidence type="ECO:0000259" key="1">
    <source>
        <dbReference type="Pfam" id="PF16778"/>
    </source>
</evidence>
<protein>
    <submittedName>
        <fullName evidence="2">Tail fiber assembly protein</fullName>
    </submittedName>
</protein>
<gene>
    <name evidence="2" type="ORF">ACFSPV_04230</name>
</gene>